<feature type="transmembrane region" description="Helical" evidence="2">
    <location>
        <begin position="619"/>
        <end position="647"/>
    </location>
</feature>
<evidence type="ECO:0000313" key="4">
    <source>
        <dbReference type="Proteomes" id="UP000246352"/>
    </source>
</evidence>
<keyword evidence="2" id="KW-1133">Transmembrane helix</keyword>
<organism evidence="3 4">
    <name type="scientific">Hoeflea marina</name>
    <dbReference type="NCBI Taxonomy" id="274592"/>
    <lineage>
        <taxon>Bacteria</taxon>
        <taxon>Pseudomonadati</taxon>
        <taxon>Pseudomonadota</taxon>
        <taxon>Alphaproteobacteria</taxon>
        <taxon>Hyphomicrobiales</taxon>
        <taxon>Rhizobiaceae</taxon>
        <taxon>Hoeflea</taxon>
    </lineage>
</organism>
<proteinExistence type="predicted"/>
<keyword evidence="4" id="KW-1185">Reference proteome</keyword>
<evidence type="ECO:0000313" key="3">
    <source>
        <dbReference type="EMBL" id="PWW02071.1"/>
    </source>
</evidence>
<dbReference type="AlphaFoldDB" id="A0A317PP81"/>
<gene>
    <name evidence="3" type="ORF">DFR52_102738</name>
</gene>
<dbReference type="OrthoDB" id="8402570at2"/>
<keyword evidence="2" id="KW-0472">Membrane</keyword>
<accession>A0A317PP81</accession>
<evidence type="ECO:0000256" key="1">
    <source>
        <dbReference type="SAM" id="MobiDB-lite"/>
    </source>
</evidence>
<sequence length="792" mass="84048">MYVPPWTILAGLGSLDRCDLCNLLASVEETTLLGISADKATDLLAHFKTRRPDTEATAFALRMKNAADKMVSSGVPDRTLRIRLWFRIMAALELDPVLPLSKRTANAHCAAVAYKAAAISGTKPVDETSDGNPPTRIQHLWSNIKSIRGGQAVEFASLVVDQAELVSRAVAEAAETDVLSDEERIALGGRVLHYIEERTPELRDEAMRAALKSGDRAALALLLTGGTALGIGLGVNLAGFSAYILAAQASAFIPMAGGPAVVATLFMLANPWFSIPMLAGGVYFANRHVTGGQGARLASLVAVQLALRGLSADQGGLRVALSDFRSATHADFSALPDDFRDETLRKIRATGKETGGTLPDAPGAYRADPSQGDRMSHLLDGILSRRTKDELEVAAVAAITAGDMLYTAVSIDPAVLNAADFSRSADIGDIFQFGAFADGIGAMGSTAAAGAGNNLRGYVAEQIVAARLVETGHVVTFPDTANNPGFDLLVDGHPFQVKCLLDINGLRAHFGEYPDMPVYANSELAEKVIGSGEIWAAKVFYIDGYDREIADFVMTTSLEAGEALGDFNIPYIAMAVSSARNLHRWWRGRIPLSDLPAAVVLDGSIKGGLAAAGGLAGKLLGLLVFGPAGALVLGGAGGVGALLGAGWTRDQATRLVSSGWHGDLELATDRFRVALIEAIRNKVDLLADKRAQTLATERPDCRWLAERFSDDIVSLCETMHELRVDVLTLRQPSKARACLEIMTKASVHPMPVEAELTGLLEMLKAEPSVIGAAGRRANKAWSALRSKSRPQI</sequence>
<feature type="region of interest" description="Disordered" evidence="1">
    <location>
        <begin position="352"/>
        <end position="372"/>
    </location>
</feature>
<name>A0A317PP81_9HYPH</name>
<evidence type="ECO:0000256" key="2">
    <source>
        <dbReference type="SAM" id="Phobius"/>
    </source>
</evidence>
<comment type="caution">
    <text evidence="3">The sequence shown here is derived from an EMBL/GenBank/DDBJ whole genome shotgun (WGS) entry which is preliminary data.</text>
</comment>
<dbReference type="Proteomes" id="UP000246352">
    <property type="component" value="Unassembled WGS sequence"/>
</dbReference>
<protein>
    <submittedName>
        <fullName evidence="3">Uncharacterized protein</fullName>
    </submittedName>
</protein>
<dbReference type="EMBL" id="QGTR01000002">
    <property type="protein sequence ID" value="PWW02071.1"/>
    <property type="molecule type" value="Genomic_DNA"/>
</dbReference>
<reference evidence="3 4" key="1">
    <citation type="submission" date="2018-05" db="EMBL/GenBank/DDBJ databases">
        <title>Genomic Encyclopedia of Type Strains, Phase IV (KMG-IV): sequencing the most valuable type-strain genomes for metagenomic binning, comparative biology and taxonomic classification.</title>
        <authorList>
            <person name="Goeker M."/>
        </authorList>
    </citation>
    <scope>NUCLEOTIDE SEQUENCE [LARGE SCALE GENOMIC DNA]</scope>
    <source>
        <strain evidence="3 4">DSM 16791</strain>
    </source>
</reference>
<feature type="transmembrane region" description="Helical" evidence="2">
    <location>
        <begin position="217"/>
        <end position="245"/>
    </location>
</feature>
<keyword evidence="2" id="KW-0812">Transmembrane</keyword>
<feature type="transmembrane region" description="Helical" evidence="2">
    <location>
        <begin position="251"/>
        <end position="269"/>
    </location>
</feature>